<dbReference type="AlphaFoldDB" id="A0AAN7BZE4"/>
<sequence length="378" mass="41855">MDHITNGAESFQSGATAMLASEDLDLFFVDIILREYTPGQEITSTIDPTAPRIGGAATLSAAIQAFALALLAGGTDPAGEDRAIAAMNTALRLLHLAIQPANLTAPVSLLAAAMCLLSAEECVPRSLYNWTPHLEGLGYIIGTLPAEAYAEDIAHRLFVEARSALIILGIQFRRSCFLAWREWRFVPFQNIAPSPFEALMSEVSAIPRILDKMHGPGPMTPQLARAMSTEVLIDFRSVLLQLDSWAAGFSSSSGPIPFWYTTVSPHSQGKCIWFESVATANALAHFWAFKVLCSPTYIPSQSSIQGYWRVIDYMMQHNIKFFGPTSVVFLLQVAYKTYRAGGERTSFEFEWCRQKVREIIFGGYKFLGLFIDEFRVFL</sequence>
<keyword evidence="3" id="KW-1185">Reference proteome</keyword>
<keyword evidence="1" id="KW-0539">Nucleus</keyword>
<dbReference type="InterPro" id="IPR021858">
    <property type="entry name" value="Fun_TF"/>
</dbReference>
<dbReference type="Pfam" id="PF11951">
    <property type="entry name" value="Fungal_trans_2"/>
    <property type="match status" value="1"/>
</dbReference>
<dbReference type="InterPro" id="IPR053178">
    <property type="entry name" value="Osmoadaptation_assoc"/>
</dbReference>
<reference evidence="2" key="1">
    <citation type="journal article" date="2023" name="Mol. Phylogenet. Evol.">
        <title>Genome-scale phylogeny and comparative genomics of the fungal order Sordariales.</title>
        <authorList>
            <person name="Hensen N."/>
            <person name="Bonometti L."/>
            <person name="Westerberg I."/>
            <person name="Brannstrom I.O."/>
            <person name="Guillou S."/>
            <person name="Cros-Aarteil S."/>
            <person name="Calhoun S."/>
            <person name="Haridas S."/>
            <person name="Kuo A."/>
            <person name="Mondo S."/>
            <person name="Pangilinan J."/>
            <person name="Riley R."/>
            <person name="LaButti K."/>
            <person name="Andreopoulos B."/>
            <person name="Lipzen A."/>
            <person name="Chen C."/>
            <person name="Yan M."/>
            <person name="Daum C."/>
            <person name="Ng V."/>
            <person name="Clum A."/>
            <person name="Steindorff A."/>
            <person name="Ohm R.A."/>
            <person name="Martin F."/>
            <person name="Silar P."/>
            <person name="Natvig D.O."/>
            <person name="Lalanne C."/>
            <person name="Gautier V."/>
            <person name="Ament-Velasquez S.L."/>
            <person name="Kruys A."/>
            <person name="Hutchinson M.I."/>
            <person name="Powell A.J."/>
            <person name="Barry K."/>
            <person name="Miller A.N."/>
            <person name="Grigoriev I.V."/>
            <person name="Debuchy R."/>
            <person name="Gladieux P."/>
            <person name="Hiltunen Thoren M."/>
            <person name="Johannesson H."/>
        </authorList>
    </citation>
    <scope>NUCLEOTIDE SEQUENCE</scope>
    <source>
        <strain evidence="2">CBS 990.96</strain>
    </source>
</reference>
<name>A0AAN7BZE4_9PEZI</name>
<evidence type="ECO:0000256" key="1">
    <source>
        <dbReference type="ARBA" id="ARBA00023242"/>
    </source>
</evidence>
<evidence type="ECO:0000313" key="2">
    <source>
        <dbReference type="EMBL" id="KAK4232390.1"/>
    </source>
</evidence>
<organism evidence="2 3">
    <name type="scientific">Podospora fimiseda</name>
    <dbReference type="NCBI Taxonomy" id="252190"/>
    <lineage>
        <taxon>Eukaryota</taxon>
        <taxon>Fungi</taxon>
        <taxon>Dikarya</taxon>
        <taxon>Ascomycota</taxon>
        <taxon>Pezizomycotina</taxon>
        <taxon>Sordariomycetes</taxon>
        <taxon>Sordariomycetidae</taxon>
        <taxon>Sordariales</taxon>
        <taxon>Podosporaceae</taxon>
        <taxon>Podospora</taxon>
    </lineage>
</organism>
<accession>A0AAN7BZE4</accession>
<proteinExistence type="predicted"/>
<protein>
    <submittedName>
        <fullName evidence="2">Uncharacterized protein</fullName>
    </submittedName>
</protein>
<reference evidence="2" key="2">
    <citation type="submission" date="2023-05" db="EMBL/GenBank/DDBJ databases">
        <authorList>
            <consortium name="Lawrence Berkeley National Laboratory"/>
            <person name="Steindorff A."/>
            <person name="Hensen N."/>
            <person name="Bonometti L."/>
            <person name="Westerberg I."/>
            <person name="Brannstrom I.O."/>
            <person name="Guillou S."/>
            <person name="Cros-Aarteil S."/>
            <person name="Calhoun S."/>
            <person name="Haridas S."/>
            <person name="Kuo A."/>
            <person name="Mondo S."/>
            <person name="Pangilinan J."/>
            <person name="Riley R."/>
            <person name="Labutti K."/>
            <person name="Andreopoulos B."/>
            <person name="Lipzen A."/>
            <person name="Chen C."/>
            <person name="Yanf M."/>
            <person name="Daum C."/>
            <person name="Ng V."/>
            <person name="Clum A."/>
            <person name="Ohm R."/>
            <person name="Martin F."/>
            <person name="Silar P."/>
            <person name="Natvig D."/>
            <person name="Lalanne C."/>
            <person name="Gautier V."/>
            <person name="Ament-Velasquez S.L."/>
            <person name="Kruys A."/>
            <person name="Hutchinson M.I."/>
            <person name="Powell A.J."/>
            <person name="Barry K."/>
            <person name="Miller A.N."/>
            <person name="Grigoriev I.V."/>
            <person name="Debuchy R."/>
            <person name="Gladieux P."/>
            <person name="Thoren M.H."/>
            <person name="Johannesson H."/>
        </authorList>
    </citation>
    <scope>NUCLEOTIDE SEQUENCE</scope>
    <source>
        <strain evidence="2">CBS 990.96</strain>
    </source>
</reference>
<comment type="caution">
    <text evidence="2">The sequence shown here is derived from an EMBL/GenBank/DDBJ whole genome shotgun (WGS) entry which is preliminary data.</text>
</comment>
<dbReference type="Proteomes" id="UP001301958">
    <property type="component" value="Unassembled WGS sequence"/>
</dbReference>
<dbReference type="PANTHER" id="PTHR38111">
    <property type="entry name" value="ZN(2)-C6 FUNGAL-TYPE DOMAIN-CONTAINING PROTEIN-RELATED"/>
    <property type="match status" value="1"/>
</dbReference>
<dbReference type="EMBL" id="MU865288">
    <property type="protein sequence ID" value="KAK4232390.1"/>
    <property type="molecule type" value="Genomic_DNA"/>
</dbReference>
<gene>
    <name evidence="2" type="ORF">QBC38DRAFT_450473</name>
</gene>
<dbReference type="PANTHER" id="PTHR38111:SF9">
    <property type="entry name" value="ZN(2)-C6 FUNGAL-TYPE DOMAIN-CONTAINING PROTEIN"/>
    <property type="match status" value="1"/>
</dbReference>
<evidence type="ECO:0000313" key="3">
    <source>
        <dbReference type="Proteomes" id="UP001301958"/>
    </source>
</evidence>